<name>A0ACC2EAB7_DIPCM</name>
<evidence type="ECO:0000313" key="2">
    <source>
        <dbReference type="Proteomes" id="UP001162992"/>
    </source>
</evidence>
<evidence type="ECO:0000313" key="1">
    <source>
        <dbReference type="EMBL" id="KAJ7563441.1"/>
    </source>
</evidence>
<keyword evidence="2" id="KW-1185">Reference proteome</keyword>
<sequence>MWMADGDLEGFEVKDEELVDFEGSDYGFGSDEELDVEEDQHENSAEHKFANLQELVKANKDASPTKYMSQKEGRVAEITSRDVVQGVLNLSQPENREESEAGEIENNWPEKQGRVSIQLISSTALSGKGDRKEMAGDAYHKKHFKAELEDGELVELATMPEGSDYEAVRSSDNDKDDAGTIHEKKRRKYRFFSERQFDGPEHHDRKELLSNGYVTGRQFRGRGRPMERAGGFLPHVGGGRGMNVPMPGFGSPNFGQGVMGPERPPLVPLDLFAQVPLPHMGHGFMAPPGGFTPPGRPDFPLSDAIVQEQLLQCQRMAQHIAQLGGPGIGRPQLTRPIGAASLHPFVGLEFMGPGQGMMQLPPQGQDISSNNFGRGQRTNFGEGRGSMPGTAVSLPAPRNGRLGWVPSQMAGNLHPRGRGQNRSHPTSPVWPSVGDNVVVGGPMSMDASQPNYGHASAPGGQMLNMGDTYGPATLNAHTRPSPQFHGGVRPTPAPRVNGSHGVGERFQRNGYVHNPRPEASSAPAKPADLKGMNMANAKNEKQQRVSSAAVSGTTSRGNGAAINSSASSNLIHLSAPVLKSRVLTVCGLPENTPMSMVVETFEKQGKMMDFRKNEKGDVFTITFSNVMEAVSAKRHLHRSLLAGRQITVEYSTDKM</sequence>
<proteinExistence type="predicted"/>
<organism evidence="1 2">
    <name type="scientific">Diphasiastrum complanatum</name>
    <name type="common">Issler's clubmoss</name>
    <name type="synonym">Lycopodium complanatum</name>
    <dbReference type="NCBI Taxonomy" id="34168"/>
    <lineage>
        <taxon>Eukaryota</taxon>
        <taxon>Viridiplantae</taxon>
        <taxon>Streptophyta</taxon>
        <taxon>Embryophyta</taxon>
        <taxon>Tracheophyta</taxon>
        <taxon>Lycopodiopsida</taxon>
        <taxon>Lycopodiales</taxon>
        <taxon>Lycopodiaceae</taxon>
        <taxon>Lycopodioideae</taxon>
        <taxon>Diphasiastrum</taxon>
    </lineage>
</organism>
<reference evidence="2" key="1">
    <citation type="journal article" date="2024" name="Proc. Natl. Acad. Sci. U.S.A.">
        <title>Extraordinary preservation of gene collinearity over three hundred million years revealed in homosporous lycophytes.</title>
        <authorList>
            <person name="Li C."/>
            <person name="Wickell D."/>
            <person name="Kuo L.Y."/>
            <person name="Chen X."/>
            <person name="Nie B."/>
            <person name="Liao X."/>
            <person name="Peng D."/>
            <person name="Ji J."/>
            <person name="Jenkins J."/>
            <person name="Williams M."/>
            <person name="Shu S."/>
            <person name="Plott C."/>
            <person name="Barry K."/>
            <person name="Rajasekar S."/>
            <person name="Grimwood J."/>
            <person name="Han X."/>
            <person name="Sun S."/>
            <person name="Hou Z."/>
            <person name="He W."/>
            <person name="Dai G."/>
            <person name="Sun C."/>
            <person name="Schmutz J."/>
            <person name="Leebens-Mack J.H."/>
            <person name="Li F.W."/>
            <person name="Wang L."/>
        </authorList>
    </citation>
    <scope>NUCLEOTIDE SEQUENCE [LARGE SCALE GENOMIC DNA]</scope>
    <source>
        <strain evidence="2">cv. PW_Plant_1</strain>
    </source>
</reference>
<comment type="caution">
    <text evidence="1">The sequence shown here is derived from an EMBL/GenBank/DDBJ whole genome shotgun (WGS) entry which is preliminary data.</text>
</comment>
<gene>
    <name evidence="1" type="ORF">O6H91_03G110100</name>
</gene>
<dbReference type="Proteomes" id="UP001162992">
    <property type="component" value="Chromosome 3"/>
</dbReference>
<dbReference type="EMBL" id="CM055094">
    <property type="protein sequence ID" value="KAJ7563441.1"/>
    <property type="molecule type" value="Genomic_DNA"/>
</dbReference>
<accession>A0ACC2EAB7</accession>
<protein>
    <submittedName>
        <fullName evidence="1">Uncharacterized protein</fullName>
    </submittedName>
</protein>